<evidence type="ECO:0000313" key="10">
    <source>
        <dbReference type="EMBL" id="KAB0358184.1"/>
    </source>
</evidence>
<keyword evidence="5 8" id="KW-0342">GTP-binding</keyword>
<gene>
    <name evidence="10" type="ORF">FD754_002340</name>
</gene>
<dbReference type="GO" id="GO:0003972">
    <property type="term" value="F:RNA ligase (ATP) activity"/>
    <property type="evidence" value="ECO:0007669"/>
    <property type="project" value="TreeGrafter"/>
</dbReference>
<keyword evidence="6 9" id="KW-0464">Manganese</keyword>
<protein>
    <recommendedName>
        <fullName evidence="1">3'-phosphate/5'-hydroxy nucleic acid ligase</fullName>
        <ecNumber evidence="1">6.5.1.8</ecNumber>
    </recommendedName>
</protein>
<evidence type="ECO:0000256" key="8">
    <source>
        <dbReference type="PIRSR" id="PIRSR601233-2"/>
    </source>
</evidence>
<feature type="binding site" evidence="9">
    <location>
        <position position="176"/>
    </location>
    <ligand>
        <name>Mn(2+)</name>
        <dbReference type="ChEBI" id="CHEBI:29035"/>
        <label>1</label>
    </ligand>
</feature>
<keyword evidence="2" id="KW-0436">Ligase</keyword>
<dbReference type="InterPro" id="IPR036025">
    <property type="entry name" value="RtcB-like_sf"/>
</dbReference>
<reference evidence="10 11" key="1">
    <citation type="submission" date="2019-06" db="EMBL/GenBank/DDBJ databases">
        <title>Discovery of a novel chromosome fission-fusion reversal in muntjac.</title>
        <authorList>
            <person name="Mudd A.B."/>
            <person name="Bredeson J.V."/>
            <person name="Baum R."/>
            <person name="Hockemeyer D."/>
            <person name="Rokhsar D.S."/>
        </authorList>
    </citation>
    <scope>NUCLEOTIDE SEQUENCE [LARGE SCALE GENOMIC DNA]</scope>
    <source>
        <strain evidence="10">UTSW_UCB_Mm</strain>
        <tissue evidence="10">Fibroblast cell line</tissue>
    </source>
</reference>
<evidence type="ECO:0000256" key="2">
    <source>
        <dbReference type="ARBA" id="ARBA00022598"/>
    </source>
</evidence>
<dbReference type="EMBL" id="VCEA01000001">
    <property type="protein sequence ID" value="KAB0358184.1"/>
    <property type="molecule type" value="Genomic_DNA"/>
</dbReference>
<evidence type="ECO:0000256" key="7">
    <source>
        <dbReference type="ARBA" id="ARBA00047746"/>
    </source>
</evidence>
<comment type="catalytic activity">
    <reaction evidence="7">
        <text>a 3'-end 3'-phospho-ribonucleotide-RNA + a 5'-end dephospho-ribonucleoside-RNA + GTP = a ribonucleotidyl-ribonucleotide-RNA + GMP + diphosphate</text>
        <dbReference type="Rhea" id="RHEA:68076"/>
        <dbReference type="Rhea" id="RHEA-COMP:10463"/>
        <dbReference type="Rhea" id="RHEA-COMP:13936"/>
        <dbReference type="Rhea" id="RHEA-COMP:17355"/>
        <dbReference type="ChEBI" id="CHEBI:33019"/>
        <dbReference type="ChEBI" id="CHEBI:37565"/>
        <dbReference type="ChEBI" id="CHEBI:58115"/>
        <dbReference type="ChEBI" id="CHEBI:83062"/>
        <dbReference type="ChEBI" id="CHEBI:138284"/>
        <dbReference type="ChEBI" id="CHEBI:173118"/>
        <dbReference type="EC" id="6.5.1.8"/>
    </reaction>
</comment>
<dbReference type="GO" id="GO:0005525">
    <property type="term" value="F:GTP binding"/>
    <property type="evidence" value="ECO:0007669"/>
    <property type="project" value="UniProtKB-KW"/>
</dbReference>
<dbReference type="SUPFAM" id="SSF103365">
    <property type="entry name" value="Hypothetical protein PH1602"/>
    <property type="match status" value="1"/>
</dbReference>
<feature type="binding site" evidence="9">
    <location>
        <position position="288"/>
    </location>
    <ligand>
        <name>Mn(2+)</name>
        <dbReference type="ChEBI" id="CHEBI:29035"/>
        <label>2</label>
    </ligand>
</feature>
<organism evidence="10 11">
    <name type="scientific">Muntiacus muntjak</name>
    <name type="common">Barking deer</name>
    <name type="synonym">Indian muntjac</name>
    <dbReference type="NCBI Taxonomy" id="9888"/>
    <lineage>
        <taxon>Eukaryota</taxon>
        <taxon>Metazoa</taxon>
        <taxon>Chordata</taxon>
        <taxon>Craniata</taxon>
        <taxon>Vertebrata</taxon>
        <taxon>Euteleostomi</taxon>
        <taxon>Mammalia</taxon>
        <taxon>Eutheria</taxon>
        <taxon>Laurasiatheria</taxon>
        <taxon>Artiodactyla</taxon>
        <taxon>Ruminantia</taxon>
        <taxon>Pecora</taxon>
        <taxon>Cervidae</taxon>
        <taxon>Muntiacinae</taxon>
        <taxon>Muntiacus</taxon>
    </lineage>
</organism>
<accession>A0A5N3W9Q9</accession>
<proteinExistence type="predicted"/>
<dbReference type="Pfam" id="PF01139">
    <property type="entry name" value="RtcB"/>
    <property type="match status" value="1"/>
</dbReference>
<dbReference type="GO" id="GO:0005634">
    <property type="term" value="C:nucleus"/>
    <property type="evidence" value="ECO:0007669"/>
    <property type="project" value="TreeGrafter"/>
</dbReference>
<dbReference type="Proteomes" id="UP000326458">
    <property type="component" value="Unassembled WGS sequence"/>
</dbReference>
<evidence type="ECO:0000313" key="11">
    <source>
        <dbReference type="Proteomes" id="UP000326458"/>
    </source>
</evidence>
<sequence length="367" mass="40962">MSHCYNDELCFLEKINKNCWRIKKGFMPNMQECLSRWCIGASLPAMKQIGTVALPGIVHQSVGFPNVHSSYRFAIGNKAAFNMNDPEAVVSPDGVRFDVNCGVCLLRTNLDESDVQPAKEQPVQAMFDHSPVGVGSKGVIPRRLWAWAEDKEHCEEYRRMLQADPNKLGTLGAGNHYIEIHVVDEIFSESVAKKMSISHKRQMCMMIKNALVAMEKAMKRDRIIVNDHQLICAQIVSPKGQDYLKAMTAAEKGNHHSSMAFLTCQAFAKVFHTTPDNLALHVIYDVSHNIAKVEQHVVDGKKRTSLSQAKSRHSLDFQDVLDKLADVGIAIQAPEFSTSVTDMVNTCHDPRVNKKAINLRPIAVIKG</sequence>
<comment type="caution">
    <text evidence="10">The sequence shown here is derived from an EMBL/GenBank/DDBJ whole genome shotgun (WGS) entry which is preliminary data.</text>
</comment>
<name>A0A5N3W9Q9_MUNMU</name>
<evidence type="ECO:0000256" key="1">
    <source>
        <dbReference type="ARBA" id="ARBA00012726"/>
    </source>
</evidence>
<dbReference type="InterPro" id="IPR001233">
    <property type="entry name" value="RtcB"/>
</dbReference>
<dbReference type="GO" id="GO:0072669">
    <property type="term" value="C:tRNA-splicing ligase complex"/>
    <property type="evidence" value="ECO:0007669"/>
    <property type="project" value="TreeGrafter"/>
</dbReference>
<feature type="binding site" evidence="9">
    <location>
        <position position="98"/>
    </location>
    <ligand>
        <name>Mn(2+)</name>
        <dbReference type="ChEBI" id="CHEBI:29035"/>
        <label>1</label>
    </ligand>
</feature>
<keyword evidence="3 9" id="KW-0479">Metal-binding</keyword>
<evidence type="ECO:0000256" key="9">
    <source>
        <dbReference type="PIRSR" id="PIRSR601233-3"/>
    </source>
</evidence>
<dbReference type="AlphaFoldDB" id="A0A5N3W9Q9"/>
<dbReference type="Gene3D" id="3.90.1860.10">
    <property type="entry name" value="tRNA-splicing ligase RtcB"/>
    <property type="match status" value="1"/>
</dbReference>
<evidence type="ECO:0000256" key="6">
    <source>
        <dbReference type="ARBA" id="ARBA00023211"/>
    </source>
</evidence>
<dbReference type="GO" id="GO:0046872">
    <property type="term" value="F:metal ion binding"/>
    <property type="evidence" value="ECO:0007669"/>
    <property type="project" value="UniProtKB-KW"/>
</dbReference>
<keyword evidence="4 8" id="KW-0547">Nucleotide-binding</keyword>
<dbReference type="GO" id="GO:0006396">
    <property type="term" value="P:RNA processing"/>
    <property type="evidence" value="ECO:0007669"/>
    <property type="project" value="InterPro"/>
</dbReference>
<feature type="binding site" evidence="8">
    <location>
        <begin position="288"/>
        <end position="289"/>
    </location>
    <ligand>
        <name>GMP</name>
        <dbReference type="ChEBI" id="CHEBI:58115"/>
    </ligand>
</feature>
<dbReference type="EC" id="6.5.1.8" evidence="1"/>
<evidence type="ECO:0000256" key="3">
    <source>
        <dbReference type="ARBA" id="ARBA00022723"/>
    </source>
</evidence>
<evidence type="ECO:0000256" key="5">
    <source>
        <dbReference type="ARBA" id="ARBA00023134"/>
    </source>
</evidence>
<evidence type="ECO:0000256" key="4">
    <source>
        <dbReference type="ARBA" id="ARBA00022741"/>
    </source>
</evidence>
<comment type="cofactor">
    <cofactor evidence="9">
        <name>Mn(2+)</name>
        <dbReference type="ChEBI" id="CHEBI:29035"/>
    </cofactor>
    <text evidence="9">Binds 2 manganese ions per subunit.</text>
</comment>
<dbReference type="PANTHER" id="PTHR11118">
    <property type="entry name" value="RNA-SPLICING LIGASE RTCB HOMOLOG"/>
    <property type="match status" value="1"/>
</dbReference>
<keyword evidence="11" id="KW-1185">Reference proteome</keyword>
<dbReference type="PANTHER" id="PTHR11118:SF1">
    <property type="entry name" value="RNA-SPLICING LIGASE RTCB HOMOLOG"/>
    <property type="match status" value="1"/>
</dbReference>
<feature type="binding site" evidence="8">
    <location>
        <begin position="175"/>
        <end position="179"/>
    </location>
    <ligand>
        <name>GMP</name>
        <dbReference type="ChEBI" id="CHEBI:58115"/>
    </ligand>
</feature>
<dbReference type="GO" id="GO:0170057">
    <property type="term" value="F:RNA ligase (GTP) activity"/>
    <property type="evidence" value="ECO:0007669"/>
    <property type="project" value="UniProtKB-EC"/>
</dbReference>